<comment type="caution">
    <text evidence="2">The sequence shown here is derived from an EMBL/GenBank/DDBJ whole genome shotgun (WGS) entry which is preliminary data.</text>
</comment>
<evidence type="ECO:0000313" key="2">
    <source>
        <dbReference type="EMBL" id="TCL34210.1"/>
    </source>
</evidence>
<feature type="region of interest" description="Disordered" evidence="1">
    <location>
        <begin position="161"/>
        <end position="202"/>
    </location>
</feature>
<name>A0A4R1PVE3_9GAMM</name>
<proteinExistence type="predicted"/>
<evidence type="ECO:0000256" key="1">
    <source>
        <dbReference type="SAM" id="MobiDB-lite"/>
    </source>
</evidence>
<dbReference type="EMBL" id="SMMU01000002">
    <property type="protein sequence ID" value="TCL34210.1"/>
    <property type="molecule type" value="Genomic_DNA"/>
</dbReference>
<dbReference type="Proteomes" id="UP000295169">
    <property type="component" value="Unassembled WGS sequence"/>
</dbReference>
<sequence length="202" mass="22197">MDGARVNVVMSRGEGHPVWVQMARGGFRGVSGDGFSVARSGRRALLRLYDVCGDLAVPCEAGPFQGAEVHSWACKRCRYSFRPAWSCRVIKSNARLLAIFRPQHGPRSRRLASPRSVSPSRNPYRCRGRFGRHDASRNPGSQGGLEPFQCTHRLGLELDPFRHAGTPARRRGGRAVSPPRPRADTAVRLLERPLGACPPPAP</sequence>
<protein>
    <submittedName>
        <fullName evidence="2">Uncharacterized protein</fullName>
    </submittedName>
</protein>
<dbReference type="AlphaFoldDB" id="A0A4R1PVE3"/>
<accession>A0A4R1PVE3</accession>
<reference evidence="2 3" key="1">
    <citation type="submission" date="2019-03" db="EMBL/GenBank/DDBJ databases">
        <title>Genomic Encyclopedia of Type Strains, Phase IV (KMG-IV): sequencing the most valuable type-strain genomes for metagenomic binning, comparative biology and taxonomic classification.</title>
        <authorList>
            <person name="Goeker M."/>
        </authorList>
    </citation>
    <scope>NUCLEOTIDE SEQUENCE [LARGE SCALE GENOMIC DNA]</scope>
    <source>
        <strain evidence="2 3">DSM 2286</strain>
    </source>
</reference>
<organism evidence="2 3">
    <name type="scientific">Azotobacter chroococcum</name>
    <dbReference type="NCBI Taxonomy" id="353"/>
    <lineage>
        <taxon>Bacteria</taxon>
        <taxon>Pseudomonadati</taxon>
        <taxon>Pseudomonadota</taxon>
        <taxon>Gammaproteobacteria</taxon>
        <taxon>Pseudomonadales</taxon>
        <taxon>Pseudomonadaceae</taxon>
        <taxon>Azotobacter</taxon>
    </lineage>
</organism>
<feature type="compositionally biased region" description="Basic and acidic residues" evidence="1">
    <location>
        <begin position="181"/>
        <end position="191"/>
    </location>
</feature>
<gene>
    <name evidence="2" type="ORF">EV691_102192</name>
</gene>
<feature type="region of interest" description="Disordered" evidence="1">
    <location>
        <begin position="106"/>
        <end position="146"/>
    </location>
</feature>
<evidence type="ECO:0000313" key="3">
    <source>
        <dbReference type="Proteomes" id="UP000295169"/>
    </source>
</evidence>